<dbReference type="FunFam" id="2.40.30.170:FF:000010">
    <property type="entry name" value="Efflux RND transporter periplasmic adaptor subunit"/>
    <property type="match status" value="1"/>
</dbReference>
<evidence type="ECO:0000256" key="6">
    <source>
        <dbReference type="SAM" id="SignalP"/>
    </source>
</evidence>
<feature type="domain" description="CusB-like barrel-sandwich hybrid" evidence="7">
    <location>
        <begin position="183"/>
        <end position="315"/>
    </location>
</feature>
<dbReference type="GO" id="GO:0016020">
    <property type="term" value="C:membrane"/>
    <property type="evidence" value="ECO:0007669"/>
    <property type="project" value="InterPro"/>
</dbReference>
<dbReference type="PANTHER" id="PTHR30097">
    <property type="entry name" value="CATION EFFLUX SYSTEM PROTEIN CUSB"/>
    <property type="match status" value="1"/>
</dbReference>
<dbReference type="SUPFAM" id="SSF111369">
    <property type="entry name" value="HlyD-like secretion proteins"/>
    <property type="match status" value="1"/>
</dbReference>
<feature type="chain" id="PRO_5028888452" evidence="6">
    <location>
        <begin position="20"/>
        <end position="484"/>
    </location>
</feature>
<keyword evidence="4" id="KW-0406">Ion transport</keyword>
<dbReference type="Gene3D" id="2.40.30.170">
    <property type="match status" value="1"/>
</dbReference>
<dbReference type="GO" id="GO:0022857">
    <property type="term" value="F:transmembrane transporter activity"/>
    <property type="evidence" value="ECO:0007669"/>
    <property type="project" value="InterPro"/>
</dbReference>
<name>A0A7H1N3D6_9PROT</name>
<dbReference type="Gene3D" id="2.40.420.20">
    <property type="match status" value="1"/>
</dbReference>
<reference evidence="10 11" key="1">
    <citation type="submission" date="2020-05" db="EMBL/GenBank/DDBJ databases">
        <title>Complete closed genome sequence of Defluviicoccus vanus.</title>
        <authorList>
            <person name="Bessarab I."/>
            <person name="Arumugam K."/>
            <person name="Maszenan A.M."/>
            <person name="Seviour R.J."/>
            <person name="Williams R.B."/>
        </authorList>
    </citation>
    <scope>NUCLEOTIDE SEQUENCE [LARGE SCALE GENOMIC DNA]</scope>
    <source>
        <strain evidence="10 11">Ben 114</strain>
    </source>
</reference>
<accession>A0A7H1N3D6</accession>
<dbReference type="FunFam" id="2.40.420.20:FF:000003">
    <property type="entry name" value="Cation efflux system protein cusB"/>
    <property type="match status" value="1"/>
</dbReference>
<evidence type="ECO:0000259" key="8">
    <source>
        <dbReference type="Pfam" id="PF25954"/>
    </source>
</evidence>
<dbReference type="GO" id="GO:0046914">
    <property type="term" value="F:transition metal ion binding"/>
    <property type="evidence" value="ECO:0007669"/>
    <property type="project" value="TreeGrafter"/>
</dbReference>
<dbReference type="InterPro" id="IPR006143">
    <property type="entry name" value="RND_pump_MFP"/>
</dbReference>
<dbReference type="KEGG" id="dvn:HQ394_13915"/>
<dbReference type="Gene3D" id="2.40.50.100">
    <property type="match status" value="1"/>
</dbReference>
<evidence type="ECO:0000259" key="9">
    <source>
        <dbReference type="Pfam" id="PF25975"/>
    </source>
</evidence>
<keyword evidence="2" id="KW-0813">Transport</keyword>
<dbReference type="GO" id="GO:0015679">
    <property type="term" value="P:plasma membrane copper ion transport"/>
    <property type="evidence" value="ECO:0007669"/>
    <property type="project" value="TreeGrafter"/>
</dbReference>
<organism evidence="10 11">
    <name type="scientific">Defluviicoccus vanus</name>
    <dbReference type="NCBI Taxonomy" id="111831"/>
    <lineage>
        <taxon>Bacteria</taxon>
        <taxon>Pseudomonadati</taxon>
        <taxon>Pseudomonadota</taxon>
        <taxon>Alphaproteobacteria</taxon>
        <taxon>Rhodospirillales</taxon>
        <taxon>Rhodospirillaceae</taxon>
        <taxon>Defluviicoccus</taxon>
    </lineage>
</organism>
<dbReference type="PANTHER" id="PTHR30097:SF15">
    <property type="entry name" value="CATION EFFLUX SYSTEM PROTEIN CUSB"/>
    <property type="match status" value="1"/>
</dbReference>
<feature type="domain" description="CusB-like beta-barrel" evidence="8">
    <location>
        <begin position="319"/>
        <end position="395"/>
    </location>
</feature>
<dbReference type="GO" id="GO:0060003">
    <property type="term" value="P:copper ion export"/>
    <property type="evidence" value="ECO:0007669"/>
    <property type="project" value="TreeGrafter"/>
</dbReference>
<dbReference type="RefSeq" id="WP_190260708.1">
    <property type="nucleotide sequence ID" value="NZ_CP053923.1"/>
</dbReference>
<keyword evidence="11" id="KW-1185">Reference proteome</keyword>
<dbReference type="Pfam" id="PF25975">
    <property type="entry name" value="CzcB_C"/>
    <property type="match status" value="1"/>
</dbReference>
<dbReference type="EMBL" id="CP053923">
    <property type="protein sequence ID" value="QNT70222.1"/>
    <property type="molecule type" value="Genomic_DNA"/>
</dbReference>
<dbReference type="Pfam" id="PF25954">
    <property type="entry name" value="Beta-barrel_RND_2"/>
    <property type="match status" value="1"/>
</dbReference>
<gene>
    <name evidence="10" type="ORF">HQ394_13915</name>
</gene>
<dbReference type="Proteomes" id="UP000516369">
    <property type="component" value="Chromosome"/>
</dbReference>
<evidence type="ECO:0000256" key="1">
    <source>
        <dbReference type="ARBA" id="ARBA00009477"/>
    </source>
</evidence>
<sequence>MRAAVLIALLLAVAAAAGAGGYWLAQRQLASTTAASAPVAATSVERKILYYKDPMGKPDYSAVAKKDAMGMDYVPVYADEEAPLASATSAAAPPAVASKERTVLYYRNPMGLPDTSAVPKKDSMGMDYIPVYADQADDDGSLVKISPTRVQTLGVRSEPAALRTLVRPVRAVGTVQFSERQLTIVSTKFEGWIERLYVSATGEPVRRGQPLMQIYSPLLVQTEQEYVDAVRMAASLGAAEEGDADSRTAADRLVEGARQRLRNLDVAEAEIRRLEREETAARTIAWPAPFAGIVLAKEAFEGMRFMPGEALYKIAGTSPIWVIAEVFEQDLAQVAVGQPATITVKAYPGRSFQGRVAFIYPTVSSETRTGKVRIELANPGGELKADMYASVELEARAGGTKVLSVPDSAVIDNGVRQVVLVERGEGRFEPRPVKVGSKAAGFTEIRAGVSEGEKVVVSANFLIDAESNLKAALGAFTAGESPPQ</sequence>
<feature type="coiled-coil region" evidence="5">
    <location>
        <begin position="257"/>
        <end position="284"/>
    </location>
</feature>
<protein>
    <submittedName>
        <fullName evidence="10">Efflux RND transporter periplasmic adaptor subunit</fullName>
    </submittedName>
</protein>
<dbReference type="InterPro" id="IPR051909">
    <property type="entry name" value="MFP_Cation_Efflux"/>
</dbReference>
<evidence type="ECO:0000313" key="10">
    <source>
        <dbReference type="EMBL" id="QNT70222.1"/>
    </source>
</evidence>
<proteinExistence type="inferred from homology"/>
<dbReference type="GO" id="GO:0030288">
    <property type="term" value="C:outer membrane-bounded periplasmic space"/>
    <property type="evidence" value="ECO:0007669"/>
    <property type="project" value="TreeGrafter"/>
</dbReference>
<evidence type="ECO:0000259" key="7">
    <source>
        <dbReference type="Pfam" id="PF25919"/>
    </source>
</evidence>
<dbReference type="InterPro" id="IPR058649">
    <property type="entry name" value="CzcB_C"/>
</dbReference>
<evidence type="ECO:0000313" key="11">
    <source>
        <dbReference type="Proteomes" id="UP000516369"/>
    </source>
</evidence>
<feature type="domain" description="CzcB-like C-terminal circularly permuted SH3-like" evidence="9">
    <location>
        <begin position="404"/>
        <end position="463"/>
    </location>
</feature>
<dbReference type="NCBIfam" id="TIGR01730">
    <property type="entry name" value="RND_mfp"/>
    <property type="match status" value="1"/>
</dbReference>
<dbReference type="Pfam" id="PF25919">
    <property type="entry name" value="BSH_CusB"/>
    <property type="match status" value="1"/>
</dbReference>
<comment type="similarity">
    <text evidence="1">Belongs to the membrane fusion protein (MFP) (TC 8.A.1) family.</text>
</comment>
<feature type="signal peptide" evidence="6">
    <location>
        <begin position="1"/>
        <end position="19"/>
    </location>
</feature>
<evidence type="ECO:0000256" key="3">
    <source>
        <dbReference type="ARBA" id="ARBA00022729"/>
    </source>
</evidence>
<evidence type="ECO:0000256" key="4">
    <source>
        <dbReference type="ARBA" id="ARBA00023065"/>
    </source>
</evidence>
<dbReference type="InterPro" id="IPR058790">
    <property type="entry name" value="BSH_CusB"/>
</dbReference>
<evidence type="ECO:0000256" key="2">
    <source>
        <dbReference type="ARBA" id="ARBA00022448"/>
    </source>
</evidence>
<dbReference type="InterPro" id="IPR058792">
    <property type="entry name" value="Beta-barrel_RND_2"/>
</dbReference>
<dbReference type="AlphaFoldDB" id="A0A7H1N3D6"/>
<evidence type="ECO:0000256" key="5">
    <source>
        <dbReference type="SAM" id="Coils"/>
    </source>
</evidence>
<keyword evidence="3 6" id="KW-0732">Signal</keyword>
<keyword evidence="5" id="KW-0175">Coiled coil</keyword>